<feature type="coiled-coil region" evidence="1">
    <location>
        <begin position="47"/>
        <end position="74"/>
    </location>
</feature>
<dbReference type="SUPFAM" id="SSF51206">
    <property type="entry name" value="cAMP-binding domain-like"/>
    <property type="match status" value="1"/>
</dbReference>
<dbReference type="InParanoid" id="A0A078APV8"/>
<protein>
    <recommendedName>
        <fullName evidence="4">Cyclic nucleotide-binding domain-containing protein</fullName>
    </recommendedName>
</protein>
<keyword evidence="3" id="KW-1185">Reference proteome</keyword>
<accession>A0A078APV8</accession>
<dbReference type="AlphaFoldDB" id="A0A078APV8"/>
<dbReference type="InterPro" id="IPR014710">
    <property type="entry name" value="RmlC-like_jellyroll"/>
</dbReference>
<proteinExistence type="predicted"/>
<sequence>MSLKLYRIIYHNEKYEGEKVFNEFNPYAIKLDKISKNQQKQNDNPVITDNNNELTNLHKLIKTAEQKKRNQSQASGPKPRAQINKTQINLNINNFKMSFRSLGKYVVQQDNQFNRGQEKNYSQNIINELKQPNLRTIGRDLYELDAQRELMQRVDKLSDKAHIKIQNSDFYDGRTGKPMRMSDLADLNLNEPVTDYHQLQSNSILHNDDFRRVKRGDNSAKLNKTIDSTVNQNRDEAFFTRSYIRSAFDNQIQIKYEKKQKTEQELLKESYRQYNQESKDVIRDYFLPQVRDLDDFAFEQKRREEQEKSKNMHLLNNVMREIYYDQAPPLDKGFQSDKGLQSLHEGIVKLDAEKLVPFHPLFKKVSLLAVKELLLYCMLIRVRVGQTLYKQNDDSKSTAFIVLYGKFLLHHSKYGEIGLVTTGDSLGEEGIFEKKGLDMIVYRQEMATAQEESFILEFTQLSMEKIKEQLFKAKLQIDWFTINNALKRGWVQKRSWRQFKEQEISVRDRIL</sequence>
<evidence type="ECO:0000256" key="1">
    <source>
        <dbReference type="SAM" id="Coils"/>
    </source>
</evidence>
<evidence type="ECO:0000313" key="3">
    <source>
        <dbReference type="Proteomes" id="UP000039865"/>
    </source>
</evidence>
<dbReference type="OrthoDB" id="10538133at2759"/>
<keyword evidence="1" id="KW-0175">Coiled coil</keyword>
<dbReference type="InterPro" id="IPR018490">
    <property type="entry name" value="cNMP-bd_dom_sf"/>
</dbReference>
<dbReference type="Gene3D" id="2.60.120.10">
    <property type="entry name" value="Jelly Rolls"/>
    <property type="match status" value="1"/>
</dbReference>
<name>A0A078APV8_STYLE</name>
<dbReference type="Proteomes" id="UP000039865">
    <property type="component" value="Unassembled WGS sequence"/>
</dbReference>
<gene>
    <name evidence="2" type="primary">Contig12158.g12999</name>
    <name evidence="2" type="ORF">STYLEM_12016</name>
</gene>
<dbReference type="EMBL" id="CCKQ01011416">
    <property type="protein sequence ID" value="CDW82978.1"/>
    <property type="molecule type" value="Genomic_DNA"/>
</dbReference>
<organism evidence="2 3">
    <name type="scientific">Stylonychia lemnae</name>
    <name type="common">Ciliate</name>
    <dbReference type="NCBI Taxonomy" id="5949"/>
    <lineage>
        <taxon>Eukaryota</taxon>
        <taxon>Sar</taxon>
        <taxon>Alveolata</taxon>
        <taxon>Ciliophora</taxon>
        <taxon>Intramacronucleata</taxon>
        <taxon>Spirotrichea</taxon>
        <taxon>Stichotrichia</taxon>
        <taxon>Sporadotrichida</taxon>
        <taxon>Oxytrichidae</taxon>
        <taxon>Stylonychinae</taxon>
        <taxon>Stylonychia</taxon>
    </lineage>
</organism>
<evidence type="ECO:0008006" key="4">
    <source>
        <dbReference type="Google" id="ProtNLM"/>
    </source>
</evidence>
<reference evidence="2 3" key="1">
    <citation type="submission" date="2014-06" db="EMBL/GenBank/DDBJ databases">
        <authorList>
            <person name="Swart Estienne"/>
        </authorList>
    </citation>
    <scope>NUCLEOTIDE SEQUENCE [LARGE SCALE GENOMIC DNA]</scope>
    <source>
        <strain evidence="2 3">130c</strain>
    </source>
</reference>
<evidence type="ECO:0000313" key="2">
    <source>
        <dbReference type="EMBL" id="CDW82978.1"/>
    </source>
</evidence>